<dbReference type="CDD" id="cd04194">
    <property type="entry name" value="GT8_A4GalT_like"/>
    <property type="match status" value="1"/>
</dbReference>
<dbReference type="PANTHER" id="PTHR13778:SF47">
    <property type="entry name" value="LIPOPOLYSACCHARIDE 1,3-GALACTOSYLTRANSFERASE"/>
    <property type="match status" value="1"/>
</dbReference>
<dbReference type="Proteomes" id="UP000073494">
    <property type="component" value="Unassembled WGS sequence"/>
</dbReference>
<reference evidence="4 5" key="1">
    <citation type="submission" date="2016-02" db="EMBL/GenBank/DDBJ databases">
        <authorList>
            <consortium name="Pathogen Informatics"/>
        </authorList>
    </citation>
    <scope>NUCLEOTIDE SEQUENCE [LARGE SCALE GENOMIC DNA]</scope>
    <source>
        <strain evidence="4 5">LSS54</strain>
    </source>
</reference>
<dbReference type="GO" id="GO:0016757">
    <property type="term" value="F:glycosyltransferase activity"/>
    <property type="evidence" value="ECO:0007669"/>
    <property type="project" value="UniProtKB-KW"/>
</dbReference>
<dbReference type="EMBL" id="FIHD01000044">
    <property type="protein sequence ID" value="CYV13774.1"/>
    <property type="molecule type" value="Genomic_DNA"/>
</dbReference>
<dbReference type="RefSeq" id="WP_044775507.1">
    <property type="nucleotide sequence ID" value="NZ_CEFG01000282.1"/>
</dbReference>
<gene>
    <name evidence="4" type="primary">gspA_3</name>
    <name evidence="4" type="ORF">ERS132416_02003</name>
</gene>
<evidence type="ECO:0000256" key="2">
    <source>
        <dbReference type="ARBA" id="ARBA00022679"/>
    </source>
</evidence>
<sequence length="329" mass="38702">MNIVYTLNDAFVPQVATSMCSILENSSMPKQAHFYLLSEGISSVNQKKLLEFVEKYGASISFIELEKLENYFEFSFDTNGWSSIVLARLLIDKLLPEEVERIIYLDGDTLVLGDLFQLWEEELGGKIIGMSPEPTVDSKRRADLDLGSHSYHNAGVMLIDLRGWRDNNIGSKILSYYQNKNGQLFANDQDAINGGVKEYIKTLSIAYNYFNIYDTYPYKTLEKLSSPANFIDKESYIFAKDNPIVIHYLGEERPWRRWNTHKYRNEYHFYLEKTPWDNTPMEEGWFIYFQCFKIFNFLMKPLPMLRYRIINSLIPAFMKFRKMKLQKNR</sequence>
<dbReference type="Gene3D" id="3.90.550.10">
    <property type="entry name" value="Spore Coat Polysaccharide Biosynthesis Protein SpsA, Chain A"/>
    <property type="match status" value="1"/>
</dbReference>
<keyword evidence="3" id="KW-0479">Metal-binding</keyword>
<dbReference type="Pfam" id="PF01501">
    <property type="entry name" value="Glyco_transf_8"/>
    <property type="match status" value="1"/>
</dbReference>
<name>A0A116LVU2_STRSU</name>
<evidence type="ECO:0000313" key="5">
    <source>
        <dbReference type="Proteomes" id="UP000073494"/>
    </source>
</evidence>
<dbReference type="GO" id="GO:0046872">
    <property type="term" value="F:metal ion binding"/>
    <property type="evidence" value="ECO:0007669"/>
    <property type="project" value="UniProtKB-KW"/>
</dbReference>
<organism evidence="4 5">
    <name type="scientific">Streptococcus suis</name>
    <dbReference type="NCBI Taxonomy" id="1307"/>
    <lineage>
        <taxon>Bacteria</taxon>
        <taxon>Bacillati</taxon>
        <taxon>Bacillota</taxon>
        <taxon>Bacilli</taxon>
        <taxon>Lactobacillales</taxon>
        <taxon>Streptococcaceae</taxon>
        <taxon>Streptococcus</taxon>
    </lineage>
</organism>
<dbReference type="InterPro" id="IPR002495">
    <property type="entry name" value="Glyco_trans_8"/>
</dbReference>
<dbReference type="InterPro" id="IPR029044">
    <property type="entry name" value="Nucleotide-diphossugar_trans"/>
</dbReference>
<keyword evidence="1" id="KW-0328">Glycosyltransferase</keyword>
<accession>A0A116LVU2</accession>
<dbReference type="PANTHER" id="PTHR13778">
    <property type="entry name" value="GLYCOSYLTRANSFERASE 8 DOMAIN-CONTAINING PROTEIN"/>
    <property type="match status" value="1"/>
</dbReference>
<dbReference type="SUPFAM" id="SSF53448">
    <property type="entry name" value="Nucleotide-diphospho-sugar transferases"/>
    <property type="match status" value="1"/>
</dbReference>
<evidence type="ECO:0000313" key="4">
    <source>
        <dbReference type="EMBL" id="CYV13774.1"/>
    </source>
</evidence>
<dbReference type="InterPro" id="IPR050748">
    <property type="entry name" value="Glycosyltrans_8_dom-fam"/>
</dbReference>
<keyword evidence="2 4" id="KW-0808">Transferase</keyword>
<evidence type="ECO:0000256" key="3">
    <source>
        <dbReference type="ARBA" id="ARBA00022723"/>
    </source>
</evidence>
<protein>
    <submittedName>
        <fullName evidence="4">Lipopolysaccharide biosynthesis proteins, LPS:glycosyltransferases</fullName>
    </submittedName>
</protein>
<proteinExistence type="predicted"/>
<evidence type="ECO:0000256" key="1">
    <source>
        <dbReference type="ARBA" id="ARBA00022676"/>
    </source>
</evidence>
<dbReference type="AlphaFoldDB" id="A0A116LVU2"/>